<evidence type="ECO:0000313" key="3">
    <source>
        <dbReference type="Proteomes" id="UP000790580"/>
    </source>
</evidence>
<dbReference type="RefSeq" id="WP_176371280.1">
    <property type="nucleotide sequence ID" value="NZ_JAHQCR010000052.1"/>
</dbReference>
<reference evidence="2 3" key="1">
    <citation type="submission" date="2021-06" db="EMBL/GenBank/DDBJ databases">
        <title>Bacillus sp. RD4P76, an endophyte from a halophyte.</title>
        <authorList>
            <person name="Sun J.-Q."/>
        </authorList>
    </citation>
    <scope>NUCLEOTIDE SEQUENCE [LARGE SCALE GENOMIC DNA]</scope>
    <source>
        <strain evidence="2 3">JCM 17098</strain>
    </source>
</reference>
<keyword evidence="1" id="KW-0812">Transmembrane</keyword>
<keyword evidence="1" id="KW-1133">Transmembrane helix</keyword>
<keyword evidence="1" id="KW-0472">Membrane</keyword>
<evidence type="ECO:0000256" key="1">
    <source>
        <dbReference type="SAM" id="Phobius"/>
    </source>
</evidence>
<name>A0ABS6JV24_9BACI</name>
<sequence length="54" mass="5985">MNKWTLILFSIVSVYSFISLVYILIANGGIDMSLVGLFAGSTGLAYYNYTKLNK</sequence>
<feature type="transmembrane region" description="Helical" evidence="1">
    <location>
        <begin position="6"/>
        <end position="25"/>
    </location>
</feature>
<organism evidence="2 3">
    <name type="scientific">Evansella alkalicola</name>
    <dbReference type="NCBI Taxonomy" id="745819"/>
    <lineage>
        <taxon>Bacteria</taxon>
        <taxon>Bacillati</taxon>
        <taxon>Bacillota</taxon>
        <taxon>Bacilli</taxon>
        <taxon>Bacillales</taxon>
        <taxon>Bacillaceae</taxon>
        <taxon>Evansella</taxon>
    </lineage>
</organism>
<keyword evidence="3" id="KW-1185">Reference proteome</keyword>
<proteinExistence type="predicted"/>
<protein>
    <submittedName>
        <fullName evidence="2">Uncharacterized protein</fullName>
    </submittedName>
</protein>
<dbReference type="EMBL" id="JAHQCR010000052">
    <property type="protein sequence ID" value="MBU9722424.1"/>
    <property type="molecule type" value="Genomic_DNA"/>
</dbReference>
<feature type="transmembrane region" description="Helical" evidence="1">
    <location>
        <begin position="32"/>
        <end position="49"/>
    </location>
</feature>
<evidence type="ECO:0000313" key="2">
    <source>
        <dbReference type="EMBL" id="MBU9722424.1"/>
    </source>
</evidence>
<accession>A0ABS6JV24</accession>
<comment type="caution">
    <text evidence="2">The sequence shown here is derived from an EMBL/GenBank/DDBJ whole genome shotgun (WGS) entry which is preliminary data.</text>
</comment>
<gene>
    <name evidence="2" type="ORF">KS407_13380</name>
</gene>
<dbReference type="Proteomes" id="UP000790580">
    <property type="component" value="Unassembled WGS sequence"/>
</dbReference>